<evidence type="ECO:0000313" key="1">
    <source>
        <dbReference type="EMBL" id="MBK1791483.1"/>
    </source>
</evidence>
<evidence type="ECO:0000313" key="2">
    <source>
        <dbReference type="Proteomes" id="UP000624703"/>
    </source>
</evidence>
<gene>
    <name evidence="1" type="ORF">JIN82_09995</name>
</gene>
<dbReference type="RefSeq" id="WP_200311486.1">
    <property type="nucleotide sequence ID" value="NZ_JAENIM010000039.1"/>
</dbReference>
<sequence>MAQPWGYGMTRNLAPYGATTRYRLHWREKLINGTTGYTAGERPPLRGSVMQRNSNPGRCPGLRAVATPWLAIQMLAVNLQLVRCHWL</sequence>
<dbReference type="AlphaFoldDB" id="A0A8J7MF13"/>
<protein>
    <submittedName>
        <fullName evidence="1">Uncharacterized protein</fullName>
    </submittedName>
</protein>
<name>A0A8J7MF13_9BACT</name>
<comment type="caution">
    <text evidence="1">The sequence shown here is derived from an EMBL/GenBank/DDBJ whole genome shotgun (WGS) entry which is preliminary data.</text>
</comment>
<keyword evidence="2" id="KW-1185">Reference proteome</keyword>
<proteinExistence type="predicted"/>
<organism evidence="1 2">
    <name type="scientific">Persicirhabdus sediminis</name>
    <dbReference type="NCBI Taxonomy" id="454144"/>
    <lineage>
        <taxon>Bacteria</taxon>
        <taxon>Pseudomonadati</taxon>
        <taxon>Verrucomicrobiota</taxon>
        <taxon>Verrucomicrobiia</taxon>
        <taxon>Verrucomicrobiales</taxon>
        <taxon>Verrucomicrobiaceae</taxon>
        <taxon>Persicirhabdus</taxon>
    </lineage>
</organism>
<dbReference type="Proteomes" id="UP000624703">
    <property type="component" value="Unassembled WGS sequence"/>
</dbReference>
<accession>A0A8J7MF13</accession>
<dbReference type="EMBL" id="JAENIM010000039">
    <property type="protein sequence ID" value="MBK1791483.1"/>
    <property type="molecule type" value="Genomic_DNA"/>
</dbReference>
<reference evidence="1" key="1">
    <citation type="submission" date="2021-01" db="EMBL/GenBank/DDBJ databases">
        <title>Modified the classification status of verrucomicrobia.</title>
        <authorList>
            <person name="Feng X."/>
        </authorList>
    </citation>
    <scope>NUCLEOTIDE SEQUENCE</scope>
    <source>
        <strain evidence="1">_KCTC 22039</strain>
    </source>
</reference>